<keyword evidence="1" id="KW-0560">Oxidoreductase</keyword>
<keyword evidence="3" id="KW-1185">Reference proteome</keyword>
<dbReference type="Pfam" id="PF14027">
    <property type="entry name" value="Questin_oxidase"/>
    <property type="match status" value="1"/>
</dbReference>
<dbReference type="PANTHER" id="PTHR35870">
    <property type="entry name" value="PROTEIN, PUTATIVE (AFU_ORTHOLOGUE AFUA_5G03330)-RELATED"/>
    <property type="match status" value="1"/>
</dbReference>
<comment type="caution">
    <text evidence="2">The sequence shown here is derived from an EMBL/GenBank/DDBJ whole genome shotgun (WGS) entry which is preliminary data.</text>
</comment>
<accession>A0ABU9X9K3</accession>
<dbReference type="RefSeq" id="WP_299216189.1">
    <property type="nucleotide sequence ID" value="NZ_JBDGHN010000002.1"/>
</dbReference>
<organism evidence="2 3">
    <name type="scientific">Psychrobacter saeujeotis</name>
    <dbReference type="NCBI Taxonomy" id="3143436"/>
    <lineage>
        <taxon>Bacteria</taxon>
        <taxon>Pseudomonadati</taxon>
        <taxon>Pseudomonadota</taxon>
        <taxon>Gammaproteobacteria</taxon>
        <taxon>Moraxellales</taxon>
        <taxon>Moraxellaceae</taxon>
        <taxon>Psychrobacter</taxon>
    </lineage>
</organism>
<evidence type="ECO:0000256" key="1">
    <source>
        <dbReference type="ARBA" id="ARBA00023002"/>
    </source>
</evidence>
<reference evidence="2 3" key="1">
    <citation type="submission" date="2024-05" db="EMBL/GenBank/DDBJ databases">
        <authorList>
            <person name="Kim H.-Y."/>
            <person name="Kim E."/>
            <person name="Cai Y."/>
            <person name="Yang S.-M."/>
            <person name="Lee W."/>
        </authorList>
    </citation>
    <scope>NUCLEOTIDE SEQUENCE [LARGE SCALE GENOMIC DNA]</scope>
    <source>
        <strain evidence="2 3">FBL11</strain>
    </source>
</reference>
<evidence type="ECO:0000313" key="3">
    <source>
        <dbReference type="Proteomes" id="UP001461960"/>
    </source>
</evidence>
<dbReference type="InterPro" id="IPR025337">
    <property type="entry name" value="Questin_oxidase-like"/>
</dbReference>
<name>A0ABU9X9K3_9GAMM</name>
<protein>
    <submittedName>
        <fullName evidence="2">Questin oxidase family protein</fullName>
    </submittedName>
</protein>
<proteinExistence type="predicted"/>
<dbReference type="Proteomes" id="UP001461960">
    <property type="component" value="Unassembled WGS sequence"/>
</dbReference>
<sequence length="431" mass="49219">MTYYSKPNYSKQLHDWLKRGRNWHIEYDDYLSNHITHNWIALDAAGVSQNKMQWWQDVYINNIIDKGATSTAKGPEMLVPPRQNALDYTAITDVNWLYNIQSTRIAFEAYRDFFDKKIAKLGLCACLKRYYPTLSAGMAGAALHAVIHTGWAVDVESENMAAEGLAYMATAFQPLATGTHHSRHQLWSPDAPHPIDTLEQILADDSLSQLTKRADQLSQTEDYKQLNRGGFQQRLITFDNPNEPMAQFLNDKVVLKLPETGNNLTHSIEALTVMAASMVYGSDNEFFIIHGLTSLHSVLCVLPHLDETAQRNALGYWFRALVATFIIQNRPNRKNMLAIIKRWQADKNTSNNHQLSDDDKAWWLQILQSTTDSLDEHVPKTVYVLKRWAEWQAFSKASRDIFAKTALNIATPHKDGKLHENLWFSNPSSKD</sequence>
<gene>
    <name evidence="2" type="ORF">AAIR29_03630</name>
</gene>
<dbReference type="EMBL" id="JBDGHN010000002">
    <property type="protein sequence ID" value="MEN2750715.1"/>
    <property type="molecule type" value="Genomic_DNA"/>
</dbReference>
<evidence type="ECO:0000313" key="2">
    <source>
        <dbReference type="EMBL" id="MEN2750715.1"/>
    </source>
</evidence>
<dbReference type="PANTHER" id="PTHR35870:SF1">
    <property type="entry name" value="PROTEIN, PUTATIVE (AFU_ORTHOLOGUE AFUA_5G03330)-RELATED"/>
    <property type="match status" value="1"/>
</dbReference>